<evidence type="ECO:0000313" key="2">
    <source>
        <dbReference type="Proteomes" id="UP001363151"/>
    </source>
</evidence>
<accession>A0ABR1FX68</accession>
<comment type="caution">
    <text evidence="1">The sequence shown here is derived from an EMBL/GenBank/DDBJ whole genome shotgun (WGS) entry which is preliminary data.</text>
</comment>
<dbReference type="Proteomes" id="UP001363151">
    <property type="component" value="Unassembled WGS sequence"/>
</dbReference>
<organism evidence="1 2">
    <name type="scientific">Aureococcus anophagefferens</name>
    <name type="common">Harmful bloom alga</name>
    <dbReference type="NCBI Taxonomy" id="44056"/>
    <lineage>
        <taxon>Eukaryota</taxon>
        <taxon>Sar</taxon>
        <taxon>Stramenopiles</taxon>
        <taxon>Ochrophyta</taxon>
        <taxon>Pelagophyceae</taxon>
        <taxon>Pelagomonadales</taxon>
        <taxon>Pelagomonadaceae</taxon>
        <taxon>Aureococcus</taxon>
    </lineage>
</organism>
<dbReference type="EMBL" id="JBBJCI010000208">
    <property type="protein sequence ID" value="KAK7240869.1"/>
    <property type="molecule type" value="Genomic_DNA"/>
</dbReference>
<dbReference type="CDD" id="cd16442">
    <property type="entry name" value="BPL"/>
    <property type="match status" value="1"/>
</dbReference>
<dbReference type="InterPro" id="IPR045864">
    <property type="entry name" value="aa-tRNA-synth_II/BPL/LPL"/>
</dbReference>
<dbReference type="KEGG" id="aaf:AURANDRAFT_64251"/>
<dbReference type="GO" id="GO:0005737">
    <property type="term" value="C:cytoplasm"/>
    <property type="evidence" value="ECO:0007669"/>
    <property type="project" value="TreeGrafter"/>
</dbReference>
<name>A0ABR1FX68_AURAN</name>
<keyword evidence="1" id="KW-0436">Ligase</keyword>
<proteinExistence type="predicted"/>
<keyword evidence="2" id="KW-1185">Reference proteome</keyword>
<dbReference type="SUPFAM" id="SSF55681">
    <property type="entry name" value="Class II aaRS and biotin synthetases"/>
    <property type="match status" value="1"/>
</dbReference>
<dbReference type="PROSITE" id="PS51733">
    <property type="entry name" value="BPL_LPL_CATALYTIC"/>
    <property type="match status" value="1"/>
</dbReference>
<dbReference type="PANTHER" id="PTHR12835">
    <property type="entry name" value="BIOTIN PROTEIN LIGASE"/>
    <property type="match status" value="1"/>
</dbReference>
<reference evidence="1 2" key="1">
    <citation type="submission" date="2024-03" db="EMBL/GenBank/DDBJ databases">
        <title>Aureococcus anophagefferens CCMP1851 and Kratosvirus quantuckense: Draft genome of a second virus-susceptible host strain in the model system.</title>
        <authorList>
            <person name="Chase E."/>
            <person name="Truchon A.R."/>
            <person name="Schepens W."/>
            <person name="Wilhelm S.W."/>
        </authorList>
    </citation>
    <scope>NUCLEOTIDE SEQUENCE [LARGE SCALE GENOMIC DNA]</scope>
    <source>
        <strain evidence="1 2">CCMP1851</strain>
    </source>
</reference>
<evidence type="ECO:0000313" key="1">
    <source>
        <dbReference type="EMBL" id="KAK7240869.1"/>
    </source>
</evidence>
<dbReference type="PANTHER" id="PTHR12835:SF5">
    <property type="entry name" value="BIOTIN--PROTEIN LIGASE"/>
    <property type="match status" value="1"/>
</dbReference>
<dbReference type="Gene3D" id="3.30.930.10">
    <property type="entry name" value="Bira Bifunctional Protein, Domain 2"/>
    <property type="match status" value="1"/>
</dbReference>
<dbReference type="Pfam" id="PF03099">
    <property type="entry name" value="BPL_LplA_LipB"/>
    <property type="match status" value="1"/>
</dbReference>
<dbReference type="GO" id="GO:0004077">
    <property type="term" value="F:biotin--[biotin carboxyl-carrier protein] ligase activity"/>
    <property type="evidence" value="ECO:0007669"/>
    <property type="project" value="InterPro"/>
</dbReference>
<dbReference type="InterPro" id="IPR004408">
    <property type="entry name" value="Biotin_CoA_COase_ligase"/>
</dbReference>
<dbReference type="InterPro" id="IPR004143">
    <property type="entry name" value="BPL_LPL_catalytic"/>
</dbReference>
<dbReference type="NCBIfam" id="TIGR00121">
    <property type="entry name" value="birA_ligase"/>
    <property type="match status" value="1"/>
</dbReference>
<gene>
    <name evidence="1" type="ORF">SO694_00055016</name>
</gene>
<protein>
    <submittedName>
        <fullName evidence="1">Biotin/lipoate A/B protein ligase</fullName>
    </submittedName>
</protein>
<sequence>MLLGRVLLLTAAHSGRRRMAAQAQSCDAFEWHWLRETKSTQDAAKQILKQRVVGNSNGHDGKHVAVATAHQTAGRGTRGRTWNDDGRGNVALTVALDMRHLPLKPVTLVPLRVGVEVARVLADHLEDAPGCAVSLKWPNDVLLNGKKVCGVLIEADGDALLVGVGINVATHPDVPQAGPERGREATSLAACGATSADAEAIAKDLAAHLSTWADGVDDAPTLVAHWSHFVDWSLPLTLRDTSEVVSPVRLLPDGRLRVRPAAGGPERDLVAEYLL</sequence>